<gene>
    <name evidence="1" type="ORF">O181_034645</name>
</gene>
<dbReference type="Proteomes" id="UP000765509">
    <property type="component" value="Unassembled WGS sequence"/>
</dbReference>
<keyword evidence="2" id="KW-1185">Reference proteome</keyword>
<name>A0A9Q3D5D8_9BASI</name>
<dbReference type="EMBL" id="AVOT02012827">
    <property type="protein sequence ID" value="MBW0494930.1"/>
    <property type="molecule type" value="Genomic_DNA"/>
</dbReference>
<accession>A0A9Q3D5D8</accession>
<dbReference type="AlphaFoldDB" id="A0A9Q3D5D8"/>
<comment type="caution">
    <text evidence="1">The sequence shown here is derived from an EMBL/GenBank/DDBJ whole genome shotgun (WGS) entry which is preliminary data.</text>
</comment>
<proteinExistence type="predicted"/>
<reference evidence="1" key="1">
    <citation type="submission" date="2021-03" db="EMBL/GenBank/DDBJ databases">
        <title>Draft genome sequence of rust myrtle Austropuccinia psidii MF-1, a brazilian biotype.</title>
        <authorList>
            <person name="Quecine M.C."/>
            <person name="Pachon D.M.R."/>
            <person name="Bonatelli M.L."/>
            <person name="Correr F.H."/>
            <person name="Franceschini L.M."/>
            <person name="Leite T.F."/>
            <person name="Margarido G.R.A."/>
            <person name="Almeida C.A."/>
            <person name="Ferrarezi J.A."/>
            <person name="Labate C.A."/>
        </authorList>
    </citation>
    <scope>NUCLEOTIDE SEQUENCE</scope>
    <source>
        <strain evidence="1">MF-1</strain>
    </source>
</reference>
<evidence type="ECO:0000313" key="1">
    <source>
        <dbReference type="EMBL" id="MBW0494930.1"/>
    </source>
</evidence>
<evidence type="ECO:0000313" key="2">
    <source>
        <dbReference type="Proteomes" id="UP000765509"/>
    </source>
</evidence>
<organism evidence="1 2">
    <name type="scientific">Austropuccinia psidii MF-1</name>
    <dbReference type="NCBI Taxonomy" id="1389203"/>
    <lineage>
        <taxon>Eukaryota</taxon>
        <taxon>Fungi</taxon>
        <taxon>Dikarya</taxon>
        <taxon>Basidiomycota</taxon>
        <taxon>Pucciniomycotina</taxon>
        <taxon>Pucciniomycetes</taxon>
        <taxon>Pucciniales</taxon>
        <taxon>Sphaerophragmiaceae</taxon>
        <taxon>Austropuccinia</taxon>
    </lineage>
</organism>
<sequence>MTIVHKAGNIHKNANGLSILAFPKTPDSPAYLPENAEHQIPIEGINITEVGTEFFEEVRESYKKEENSFELAYKTSIHASTGKTPAILEKGWSPKLPVDTLKKDLVDIHPTFSSGKILLFKVRHHAKKSITDDFEYDKRNWDKSHKNSELKVGDLILFSTLNFNNIKGPKKLKYSFSKPFIIIVLLETKAVQVELSGELEKKHPPFPVSLIKHYTPSDKELFPFRNETPLEKPLLDQSE</sequence>
<protein>
    <submittedName>
        <fullName evidence="1">Uncharacterized protein</fullName>
    </submittedName>
</protein>